<dbReference type="PANTHER" id="PTHR47487">
    <property type="entry name" value="OS06G0651300 PROTEIN-RELATED"/>
    <property type="match status" value="1"/>
</dbReference>
<accession>A0A835EJ84</accession>
<feature type="compositionally biased region" description="Basic residues" evidence="1">
    <location>
        <begin position="506"/>
        <end position="515"/>
    </location>
</feature>
<feature type="compositionally biased region" description="Basic and acidic residues" evidence="1">
    <location>
        <begin position="523"/>
        <end position="536"/>
    </location>
</feature>
<name>A0A835EJ84_9POAL</name>
<dbReference type="GO" id="GO:0003676">
    <property type="term" value="F:nucleic acid binding"/>
    <property type="evidence" value="ECO:0007669"/>
    <property type="project" value="InterPro"/>
</dbReference>
<evidence type="ECO:0000313" key="3">
    <source>
        <dbReference type="EMBL" id="KAF8695312.1"/>
    </source>
</evidence>
<dbReference type="SUPFAM" id="SSF57667">
    <property type="entry name" value="beta-beta-alpha zinc fingers"/>
    <property type="match status" value="1"/>
</dbReference>
<evidence type="ECO:0000259" key="2">
    <source>
        <dbReference type="PROSITE" id="PS00028"/>
    </source>
</evidence>
<proteinExistence type="predicted"/>
<dbReference type="GO" id="GO:0008270">
    <property type="term" value="F:zinc ion binding"/>
    <property type="evidence" value="ECO:0007669"/>
    <property type="project" value="InterPro"/>
</dbReference>
<evidence type="ECO:0000256" key="1">
    <source>
        <dbReference type="SAM" id="MobiDB-lite"/>
    </source>
</evidence>
<dbReference type="InterPro" id="IPR036236">
    <property type="entry name" value="Znf_C2H2_sf"/>
</dbReference>
<feature type="region of interest" description="Disordered" evidence="1">
    <location>
        <begin position="489"/>
        <end position="541"/>
    </location>
</feature>
<dbReference type="InterPro" id="IPR013087">
    <property type="entry name" value="Znf_C2H2_type"/>
</dbReference>
<dbReference type="Gene3D" id="3.30.160.60">
    <property type="entry name" value="Classic Zinc Finger"/>
    <property type="match status" value="1"/>
</dbReference>
<dbReference type="InterPro" id="IPR003604">
    <property type="entry name" value="Matrin/U1-like-C_Znf_C2H2"/>
</dbReference>
<feature type="region of interest" description="Disordered" evidence="1">
    <location>
        <begin position="46"/>
        <end position="70"/>
    </location>
</feature>
<dbReference type="Proteomes" id="UP000636709">
    <property type="component" value="Unassembled WGS sequence"/>
</dbReference>
<comment type="caution">
    <text evidence="3">The sequence shown here is derived from an EMBL/GenBank/DDBJ whole genome shotgun (WGS) entry which is preliminary data.</text>
</comment>
<keyword evidence="4" id="KW-1185">Reference proteome</keyword>
<reference evidence="3" key="1">
    <citation type="submission" date="2020-07" db="EMBL/GenBank/DDBJ databases">
        <title>Genome sequence and genetic diversity analysis of an under-domesticated orphan crop, white fonio (Digitaria exilis).</title>
        <authorList>
            <person name="Bennetzen J.L."/>
            <person name="Chen S."/>
            <person name="Ma X."/>
            <person name="Wang X."/>
            <person name="Yssel A.E.J."/>
            <person name="Chaluvadi S.R."/>
            <person name="Johnson M."/>
            <person name="Gangashetty P."/>
            <person name="Hamidou F."/>
            <person name="Sanogo M.D."/>
            <person name="Zwaenepoel A."/>
            <person name="Wallace J."/>
            <person name="Van De Peer Y."/>
            <person name="Van Deynze A."/>
        </authorList>
    </citation>
    <scope>NUCLEOTIDE SEQUENCE</scope>
    <source>
        <tissue evidence="3">Leaves</tissue>
    </source>
</reference>
<organism evidence="3 4">
    <name type="scientific">Digitaria exilis</name>
    <dbReference type="NCBI Taxonomy" id="1010633"/>
    <lineage>
        <taxon>Eukaryota</taxon>
        <taxon>Viridiplantae</taxon>
        <taxon>Streptophyta</taxon>
        <taxon>Embryophyta</taxon>
        <taxon>Tracheophyta</taxon>
        <taxon>Spermatophyta</taxon>
        <taxon>Magnoliopsida</taxon>
        <taxon>Liliopsida</taxon>
        <taxon>Poales</taxon>
        <taxon>Poaceae</taxon>
        <taxon>PACMAD clade</taxon>
        <taxon>Panicoideae</taxon>
        <taxon>Panicodae</taxon>
        <taxon>Paniceae</taxon>
        <taxon>Anthephorinae</taxon>
        <taxon>Digitaria</taxon>
    </lineage>
</organism>
<dbReference type="EMBL" id="JACEFO010001897">
    <property type="protein sequence ID" value="KAF8695312.1"/>
    <property type="molecule type" value="Genomic_DNA"/>
</dbReference>
<dbReference type="OrthoDB" id="434647at2759"/>
<dbReference type="PANTHER" id="PTHR47487:SF9">
    <property type="entry name" value="OS09G0421700 PROTEIN"/>
    <property type="match status" value="1"/>
</dbReference>
<dbReference type="Pfam" id="PF12874">
    <property type="entry name" value="zf-met"/>
    <property type="match status" value="2"/>
</dbReference>
<evidence type="ECO:0000313" key="4">
    <source>
        <dbReference type="Proteomes" id="UP000636709"/>
    </source>
</evidence>
<feature type="compositionally biased region" description="Polar residues" evidence="1">
    <location>
        <begin position="489"/>
        <end position="502"/>
    </location>
</feature>
<gene>
    <name evidence="3" type="ORF">HU200_037539</name>
</gene>
<dbReference type="SMART" id="SM00451">
    <property type="entry name" value="ZnF_U1"/>
    <property type="match status" value="5"/>
</dbReference>
<dbReference type="AlphaFoldDB" id="A0A835EJ84"/>
<dbReference type="SMART" id="SM00355">
    <property type="entry name" value="ZnF_C2H2"/>
    <property type="match status" value="5"/>
</dbReference>
<feature type="domain" description="C2H2-type" evidence="2">
    <location>
        <begin position="556"/>
        <end position="578"/>
    </location>
</feature>
<dbReference type="PROSITE" id="PS00028">
    <property type="entry name" value="ZINC_FINGER_C2H2_1"/>
    <property type="match status" value="1"/>
</dbReference>
<sequence length="627" mass="69060">MSAPHSANRHQPGQTSTGLFLPPNLLAFARPCFLSSRARAAVVARRNPPPKPFLDSSRKRLPGPADDGADAGDTMLVIRDALLLQLQKDRLRHEVIMTELARLERAMALCPAAHHGIGSACLEQPKQLSFTFSEEFMSHHRWPEHCSDADEVHDPNKKDITHWSVRLNSSKPATEDRFCVCTRPCCSNVKADGVSEAFDEQKLQGSNEPKKTLPSLKWELTGITIPVKKPKPPQGWSCAICQVEAPNTEHGIQVHRAGKKHRSNVATLESKNKTSSQKEETILEPSSCAVQETSAIKCWSCAICQVEAPNTEHSIQEHCAGKKHRSNVVTLESKNKTISQKEETIAEPSSCAGQETSAIKWSCSTCQANGTCEAELKEHLSGRTHQQNIEAQCQEGGGMVKNTELEEAKCHKSNVPQHSEKSPCSISQDHCTSESELGNQLLAKLQDLLDAISNMATISESHNDKFLRNNVSQDAEQISQSDCSICQTGSDYLSRSSEPQSENPRRIRRRRKKRGALQVEGQDAERGDMEPGDKISSDGSCSKSTGLEEKLAPYLCEVCNLDLNSKSRLADHCNEEEHLEKQKLLTFCKVCNLQCNSSKMLAHHCTGKKHRKNVSANKGNGTVASAC</sequence>
<protein>
    <recommendedName>
        <fullName evidence="2">C2H2-type domain-containing protein</fullName>
    </recommendedName>
</protein>